<dbReference type="KEGG" id="bsol:FSW04_05195"/>
<gene>
    <name evidence="1" type="ORF">FSW04_05195</name>
</gene>
<dbReference type="Proteomes" id="UP000321805">
    <property type="component" value="Chromosome"/>
</dbReference>
<evidence type="ECO:0000313" key="1">
    <source>
        <dbReference type="EMBL" id="QEC47039.1"/>
    </source>
</evidence>
<dbReference type="EMBL" id="CP042430">
    <property type="protein sequence ID" value="QEC47039.1"/>
    <property type="molecule type" value="Genomic_DNA"/>
</dbReference>
<accession>A0A5B8U1W6</accession>
<protein>
    <submittedName>
        <fullName evidence="1">Uncharacterized protein</fullName>
    </submittedName>
</protein>
<evidence type="ECO:0000313" key="2">
    <source>
        <dbReference type="Proteomes" id="UP000321805"/>
    </source>
</evidence>
<sequence length="69" mass="7678">MISDTVNDGPKYHHRGCRGVTLAGFTEKVLSALADNRRPNGRYFWVASEHVAKTGGARACELEDDPLYR</sequence>
<dbReference type="RefSeq" id="WP_146916961.1">
    <property type="nucleotide sequence ID" value="NZ_CP042430.1"/>
</dbReference>
<keyword evidence="2" id="KW-1185">Reference proteome</keyword>
<name>A0A5B8U1W6_9ACTN</name>
<proteinExistence type="predicted"/>
<organism evidence="1 2">
    <name type="scientific">Baekduia soli</name>
    <dbReference type="NCBI Taxonomy" id="496014"/>
    <lineage>
        <taxon>Bacteria</taxon>
        <taxon>Bacillati</taxon>
        <taxon>Actinomycetota</taxon>
        <taxon>Thermoleophilia</taxon>
        <taxon>Solirubrobacterales</taxon>
        <taxon>Baekduiaceae</taxon>
        <taxon>Baekduia</taxon>
    </lineage>
</organism>
<dbReference type="AlphaFoldDB" id="A0A5B8U1W6"/>
<reference evidence="1 2" key="1">
    <citation type="journal article" date="2018" name="J. Microbiol.">
        <title>Baekduia soli gen. nov., sp. nov., a novel bacterium isolated from the soil of Baekdu Mountain and proposal of a novel family name, Baekduiaceae fam. nov.</title>
        <authorList>
            <person name="An D.S."/>
            <person name="Siddiqi M.Z."/>
            <person name="Kim K.H."/>
            <person name="Yu H.S."/>
            <person name="Im W.T."/>
        </authorList>
    </citation>
    <scope>NUCLEOTIDE SEQUENCE [LARGE SCALE GENOMIC DNA]</scope>
    <source>
        <strain evidence="1 2">BR7-21</strain>
    </source>
</reference>